<organism evidence="1 2">
    <name type="scientific">Araneus ventricosus</name>
    <name type="common">Orbweaver spider</name>
    <name type="synonym">Epeira ventricosa</name>
    <dbReference type="NCBI Taxonomy" id="182803"/>
    <lineage>
        <taxon>Eukaryota</taxon>
        <taxon>Metazoa</taxon>
        <taxon>Ecdysozoa</taxon>
        <taxon>Arthropoda</taxon>
        <taxon>Chelicerata</taxon>
        <taxon>Arachnida</taxon>
        <taxon>Araneae</taxon>
        <taxon>Araneomorphae</taxon>
        <taxon>Entelegynae</taxon>
        <taxon>Araneoidea</taxon>
        <taxon>Araneidae</taxon>
        <taxon>Araneus</taxon>
    </lineage>
</organism>
<evidence type="ECO:0000313" key="1">
    <source>
        <dbReference type="EMBL" id="GBO12436.1"/>
    </source>
</evidence>
<dbReference type="Proteomes" id="UP000499080">
    <property type="component" value="Unassembled WGS sequence"/>
</dbReference>
<reference evidence="1 2" key="1">
    <citation type="journal article" date="2019" name="Sci. Rep.">
        <title>Orb-weaving spider Araneus ventricosus genome elucidates the spidroin gene catalogue.</title>
        <authorList>
            <person name="Kono N."/>
            <person name="Nakamura H."/>
            <person name="Ohtoshi R."/>
            <person name="Moran D.A.P."/>
            <person name="Shinohara A."/>
            <person name="Yoshida Y."/>
            <person name="Fujiwara M."/>
            <person name="Mori M."/>
            <person name="Tomita M."/>
            <person name="Arakawa K."/>
        </authorList>
    </citation>
    <scope>NUCLEOTIDE SEQUENCE [LARGE SCALE GENOMIC DNA]</scope>
</reference>
<keyword evidence="2" id="KW-1185">Reference proteome</keyword>
<comment type="caution">
    <text evidence="1">The sequence shown here is derived from an EMBL/GenBank/DDBJ whole genome shotgun (WGS) entry which is preliminary data.</text>
</comment>
<accession>A0A4Y2ULA9</accession>
<gene>
    <name evidence="1" type="ORF">AVEN_170857_1</name>
</gene>
<evidence type="ECO:0000313" key="2">
    <source>
        <dbReference type="Proteomes" id="UP000499080"/>
    </source>
</evidence>
<protein>
    <submittedName>
        <fullName evidence="1">Uncharacterized protein</fullName>
    </submittedName>
</protein>
<sequence>MANAPNSKAWMMRALQTLRRWTAFAPHLEDARTLIAFSFSEVFITSWSIYSPKERLEERKIPRNRTLLDQGILSPLKQTEKFTGEIRVEKLIALHLRGAIFKCHSLHQVSSLETEASILFFAVGTVGASTKTNMSSA</sequence>
<proteinExistence type="predicted"/>
<name>A0A4Y2ULA9_ARAVE</name>
<dbReference type="EMBL" id="BGPR01036975">
    <property type="protein sequence ID" value="GBO12436.1"/>
    <property type="molecule type" value="Genomic_DNA"/>
</dbReference>
<dbReference type="AlphaFoldDB" id="A0A4Y2ULA9"/>